<organism evidence="2 3">
    <name type="scientific">Victivallis vadensis</name>
    <dbReference type="NCBI Taxonomy" id="172901"/>
    <lineage>
        <taxon>Bacteria</taxon>
        <taxon>Pseudomonadati</taxon>
        <taxon>Lentisphaerota</taxon>
        <taxon>Lentisphaeria</taxon>
        <taxon>Victivallales</taxon>
        <taxon>Victivallaceae</taxon>
        <taxon>Victivallis</taxon>
    </lineage>
</organism>
<dbReference type="Proteomes" id="UP000245959">
    <property type="component" value="Unassembled WGS sequence"/>
</dbReference>
<dbReference type="EMBL" id="QEKH01000025">
    <property type="protein sequence ID" value="PVY38600.1"/>
    <property type="molecule type" value="Genomic_DNA"/>
</dbReference>
<keyword evidence="3" id="KW-1185">Reference proteome</keyword>
<dbReference type="RefSeq" id="WP_116884972.1">
    <property type="nucleotide sequence ID" value="NZ_CABMMC010000001.1"/>
</dbReference>
<keyword evidence="1" id="KW-0812">Transmembrane</keyword>
<proteinExistence type="predicted"/>
<dbReference type="OrthoDB" id="9954108at2"/>
<feature type="transmembrane region" description="Helical" evidence="1">
    <location>
        <begin position="55"/>
        <end position="77"/>
    </location>
</feature>
<reference evidence="2 3" key="1">
    <citation type="submission" date="2018-04" db="EMBL/GenBank/DDBJ databases">
        <title>Genomic Encyclopedia of Type Strains, Phase IV (KMG-IV): sequencing the most valuable type-strain genomes for metagenomic binning, comparative biology and taxonomic classification.</title>
        <authorList>
            <person name="Goeker M."/>
        </authorList>
    </citation>
    <scope>NUCLEOTIDE SEQUENCE [LARGE SCALE GENOMIC DNA]</scope>
    <source>
        <strain evidence="2 3">DSM 14823</strain>
    </source>
</reference>
<comment type="caution">
    <text evidence="2">The sequence shown here is derived from an EMBL/GenBank/DDBJ whole genome shotgun (WGS) entry which is preliminary data.</text>
</comment>
<accession>A0A2U1AQ94</accession>
<evidence type="ECO:0000313" key="2">
    <source>
        <dbReference type="EMBL" id="PVY38600.1"/>
    </source>
</evidence>
<dbReference type="GeneID" id="78296259"/>
<protein>
    <submittedName>
        <fullName evidence="2">Uncharacterized protein</fullName>
    </submittedName>
</protein>
<keyword evidence="1" id="KW-1133">Transmembrane helix</keyword>
<sequence>MANGDIPDHRDLWDAVNQSRLELAELKGMIKMHFEAGQHHYPPCKPASDMQKTMLSALGAALLALLAAIGNIVVAFLKGGA</sequence>
<evidence type="ECO:0000313" key="3">
    <source>
        <dbReference type="Proteomes" id="UP000245959"/>
    </source>
</evidence>
<name>A0A2U1AQ94_9BACT</name>
<dbReference type="AlphaFoldDB" id="A0A2U1AQ94"/>
<evidence type="ECO:0000256" key="1">
    <source>
        <dbReference type="SAM" id="Phobius"/>
    </source>
</evidence>
<keyword evidence="1" id="KW-0472">Membrane</keyword>
<gene>
    <name evidence="2" type="ORF">C8D82_12525</name>
</gene>